<organism evidence="1 2">
    <name type="scientific">Dermacentor silvarum</name>
    <name type="common">Tick</name>
    <dbReference type="NCBI Taxonomy" id="543639"/>
    <lineage>
        <taxon>Eukaryota</taxon>
        <taxon>Metazoa</taxon>
        <taxon>Ecdysozoa</taxon>
        <taxon>Arthropoda</taxon>
        <taxon>Chelicerata</taxon>
        <taxon>Arachnida</taxon>
        <taxon>Acari</taxon>
        <taxon>Parasitiformes</taxon>
        <taxon>Ixodida</taxon>
        <taxon>Ixodoidea</taxon>
        <taxon>Ixodidae</taxon>
        <taxon>Rhipicephalinae</taxon>
        <taxon>Dermacentor</taxon>
    </lineage>
</organism>
<dbReference type="Proteomes" id="UP000821865">
    <property type="component" value="Chromosome 9"/>
</dbReference>
<accession>A0ACB8C1Q9</accession>
<sequence>MDECEFSCDRATIMVQGRMMCLGTIQHLREKFGQGYRLELLLKHTAVASTQMLKKAVEHLFTGIQLKDDHQNLLSYHLADRIPWSKLFTKIEKLQKDFELEHVLVGENTLQDIFLNFAKVQEGLRIPVAVLSPAAAAKESATATTTRSGTVTGTATVEESAKLV</sequence>
<evidence type="ECO:0000313" key="1">
    <source>
        <dbReference type="EMBL" id="KAH7932735.1"/>
    </source>
</evidence>
<keyword evidence="2" id="KW-1185">Reference proteome</keyword>
<protein>
    <submittedName>
        <fullName evidence="1">Uncharacterized protein</fullName>
    </submittedName>
</protein>
<gene>
    <name evidence="1" type="ORF">HPB49_001955</name>
</gene>
<comment type="caution">
    <text evidence="1">The sequence shown here is derived from an EMBL/GenBank/DDBJ whole genome shotgun (WGS) entry which is preliminary data.</text>
</comment>
<reference evidence="1" key="1">
    <citation type="submission" date="2020-05" db="EMBL/GenBank/DDBJ databases">
        <title>Large-scale comparative analyses of tick genomes elucidate their genetic diversity and vector capacities.</title>
        <authorList>
            <person name="Jia N."/>
            <person name="Wang J."/>
            <person name="Shi W."/>
            <person name="Du L."/>
            <person name="Sun Y."/>
            <person name="Zhan W."/>
            <person name="Jiang J."/>
            <person name="Wang Q."/>
            <person name="Zhang B."/>
            <person name="Ji P."/>
            <person name="Sakyi L.B."/>
            <person name="Cui X."/>
            <person name="Yuan T."/>
            <person name="Jiang B."/>
            <person name="Yang W."/>
            <person name="Lam T.T.-Y."/>
            <person name="Chang Q."/>
            <person name="Ding S."/>
            <person name="Wang X."/>
            <person name="Zhu J."/>
            <person name="Ruan X."/>
            <person name="Zhao L."/>
            <person name="Wei J."/>
            <person name="Que T."/>
            <person name="Du C."/>
            <person name="Cheng J."/>
            <person name="Dai P."/>
            <person name="Han X."/>
            <person name="Huang E."/>
            <person name="Gao Y."/>
            <person name="Liu J."/>
            <person name="Shao H."/>
            <person name="Ye R."/>
            <person name="Li L."/>
            <person name="Wei W."/>
            <person name="Wang X."/>
            <person name="Wang C."/>
            <person name="Yang T."/>
            <person name="Huo Q."/>
            <person name="Li W."/>
            <person name="Guo W."/>
            <person name="Chen H."/>
            <person name="Zhou L."/>
            <person name="Ni X."/>
            <person name="Tian J."/>
            <person name="Zhou Y."/>
            <person name="Sheng Y."/>
            <person name="Liu T."/>
            <person name="Pan Y."/>
            <person name="Xia L."/>
            <person name="Li J."/>
            <person name="Zhao F."/>
            <person name="Cao W."/>
        </authorList>
    </citation>
    <scope>NUCLEOTIDE SEQUENCE</scope>
    <source>
        <strain evidence="1">Dsil-2018</strain>
    </source>
</reference>
<proteinExistence type="predicted"/>
<name>A0ACB8C1Q9_DERSI</name>
<evidence type="ECO:0000313" key="2">
    <source>
        <dbReference type="Proteomes" id="UP000821865"/>
    </source>
</evidence>
<dbReference type="EMBL" id="CM023478">
    <property type="protein sequence ID" value="KAH7932735.1"/>
    <property type="molecule type" value="Genomic_DNA"/>
</dbReference>